<dbReference type="PROSITE" id="PS51294">
    <property type="entry name" value="HTH_MYB"/>
    <property type="match status" value="2"/>
</dbReference>
<dbReference type="FunFam" id="1.10.10.60:FF:000010">
    <property type="entry name" value="Transcriptional activator Myb isoform A"/>
    <property type="match status" value="1"/>
</dbReference>
<sequence>MERVAGFALDYENRFVIRPTPPTLSTAIDRYLFSPNDLTQKQMQKNVKNNERIVSANGVSEFSTSHCVIDHSASENSILNGYKWTNEMKSMAMIGMKGEAKLRDKNTLWMGKRVKGGSSTATLIKGQWTEDEDRLLVKLVKENGMKKWAKIAHKMIGRAGKQCRERWHNHLRPDIKKDAWNEEEERLLIQAHQRFGNRWAEIAKHIPGRSENAIKNHWNATKRRQDSRKNNKKAFQGAKVQPSILQEYIRSKCLMDESPITSSTVASTPSTNPSSQFSITNSERSESSVTDDYGLVTHGYNDELLYMGGMLENFYGEPLESVVAESSDEEAFYAGHSQNPLVLGSTEFYALKDDGNSSMEMSNFDYLGTTTIKEVQDDVMTEEGTKTSHMYSDMYISYLFEGVAPLPNPTSENYCGSASSLTLPMDQPYYSVKKEMDLMEMIACSRSVL</sequence>
<dbReference type="PANTHER" id="PTHR45614:SF218">
    <property type="entry name" value="TRANSCRIPTION FACTOR MYB119-RELATED"/>
    <property type="match status" value="1"/>
</dbReference>
<comment type="caution">
    <text evidence="7">The sequence shown here is derived from an EMBL/GenBank/DDBJ whole genome shotgun (WGS) entry which is preliminary data.</text>
</comment>
<dbReference type="InterPro" id="IPR050560">
    <property type="entry name" value="MYB_TF"/>
</dbReference>
<feature type="region of interest" description="Disordered" evidence="3">
    <location>
        <begin position="260"/>
        <end position="290"/>
    </location>
</feature>
<evidence type="ECO:0000256" key="3">
    <source>
        <dbReference type="SAM" id="MobiDB-lite"/>
    </source>
</evidence>
<dbReference type="GO" id="GO:0000981">
    <property type="term" value="F:DNA-binding transcription factor activity, RNA polymerase II-specific"/>
    <property type="evidence" value="ECO:0007669"/>
    <property type="project" value="TreeGrafter"/>
</dbReference>
<keyword evidence="8" id="KW-1185">Reference proteome</keyword>
<feature type="domain" description="Myb-like" evidence="4">
    <location>
        <begin position="172"/>
        <end position="222"/>
    </location>
</feature>
<dbReference type="CDD" id="cd00167">
    <property type="entry name" value="SANT"/>
    <property type="match status" value="2"/>
</dbReference>
<evidence type="ECO:0000313" key="8">
    <source>
        <dbReference type="Proteomes" id="UP000631114"/>
    </source>
</evidence>
<keyword evidence="1" id="KW-0677">Repeat</keyword>
<feature type="domain" description="SANT" evidence="5">
    <location>
        <begin position="175"/>
        <end position="226"/>
    </location>
</feature>
<dbReference type="Pfam" id="PF13921">
    <property type="entry name" value="Myb_DNA-bind_6"/>
    <property type="match status" value="1"/>
</dbReference>
<dbReference type="OrthoDB" id="2143914at2759"/>
<feature type="domain" description="HTH myb-type" evidence="6">
    <location>
        <begin position="176"/>
        <end position="226"/>
    </location>
</feature>
<evidence type="ECO:0000259" key="5">
    <source>
        <dbReference type="PROSITE" id="PS51293"/>
    </source>
</evidence>
<evidence type="ECO:0000256" key="1">
    <source>
        <dbReference type="ARBA" id="ARBA00022737"/>
    </source>
</evidence>
<protein>
    <submittedName>
        <fullName evidence="7">Uncharacterized protein</fullName>
    </submittedName>
</protein>
<dbReference type="InterPro" id="IPR009057">
    <property type="entry name" value="Homeodomain-like_sf"/>
</dbReference>
<dbReference type="SUPFAM" id="SSF46689">
    <property type="entry name" value="Homeodomain-like"/>
    <property type="match status" value="1"/>
</dbReference>
<evidence type="ECO:0000313" key="7">
    <source>
        <dbReference type="EMBL" id="KAF9598790.1"/>
    </source>
</evidence>
<dbReference type="InterPro" id="IPR001005">
    <property type="entry name" value="SANT/Myb"/>
</dbReference>
<feature type="domain" description="HTH myb-type" evidence="6">
    <location>
        <begin position="120"/>
        <end position="175"/>
    </location>
</feature>
<evidence type="ECO:0000256" key="2">
    <source>
        <dbReference type="ARBA" id="ARBA00023125"/>
    </source>
</evidence>
<dbReference type="Proteomes" id="UP000631114">
    <property type="component" value="Unassembled WGS sequence"/>
</dbReference>
<gene>
    <name evidence="7" type="ORF">IFM89_031458</name>
</gene>
<dbReference type="InterPro" id="IPR017884">
    <property type="entry name" value="SANT_dom"/>
</dbReference>
<dbReference type="PROSITE" id="PS50090">
    <property type="entry name" value="MYB_LIKE"/>
    <property type="match status" value="2"/>
</dbReference>
<dbReference type="GO" id="GO:0005634">
    <property type="term" value="C:nucleus"/>
    <property type="evidence" value="ECO:0007669"/>
    <property type="project" value="TreeGrafter"/>
</dbReference>
<dbReference type="InterPro" id="IPR017930">
    <property type="entry name" value="Myb_dom"/>
</dbReference>
<feature type="domain" description="Myb-like" evidence="4">
    <location>
        <begin position="120"/>
        <end position="171"/>
    </location>
</feature>
<feature type="region of interest" description="Disordered" evidence="3">
    <location>
        <begin position="220"/>
        <end position="239"/>
    </location>
</feature>
<reference evidence="7 8" key="1">
    <citation type="submission" date="2020-10" db="EMBL/GenBank/DDBJ databases">
        <title>The Coptis chinensis genome and diversification of protoberbering-type alkaloids.</title>
        <authorList>
            <person name="Wang B."/>
            <person name="Shu S."/>
            <person name="Song C."/>
            <person name="Liu Y."/>
        </authorList>
    </citation>
    <scope>NUCLEOTIDE SEQUENCE [LARGE SCALE GENOMIC DNA]</scope>
    <source>
        <strain evidence="7">HL-2020</strain>
        <tissue evidence="7">Leaf</tissue>
    </source>
</reference>
<proteinExistence type="predicted"/>
<dbReference type="PANTHER" id="PTHR45614">
    <property type="entry name" value="MYB PROTEIN-RELATED"/>
    <property type="match status" value="1"/>
</dbReference>
<dbReference type="SMART" id="SM00717">
    <property type="entry name" value="SANT"/>
    <property type="match status" value="2"/>
</dbReference>
<evidence type="ECO:0000259" key="6">
    <source>
        <dbReference type="PROSITE" id="PS51294"/>
    </source>
</evidence>
<dbReference type="Gene3D" id="1.10.10.60">
    <property type="entry name" value="Homeodomain-like"/>
    <property type="match status" value="2"/>
</dbReference>
<dbReference type="PROSITE" id="PS51293">
    <property type="entry name" value="SANT"/>
    <property type="match status" value="1"/>
</dbReference>
<dbReference type="GO" id="GO:0000978">
    <property type="term" value="F:RNA polymerase II cis-regulatory region sequence-specific DNA binding"/>
    <property type="evidence" value="ECO:0007669"/>
    <property type="project" value="TreeGrafter"/>
</dbReference>
<dbReference type="EMBL" id="JADFTS010000007">
    <property type="protein sequence ID" value="KAF9598790.1"/>
    <property type="molecule type" value="Genomic_DNA"/>
</dbReference>
<dbReference type="AlphaFoldDB" id="A0A835HE42"/>
<organism evidence="7 8">
    <name type="scientific">Coptis chinensis</name>
    <dbReference type="NCBI Taxonomy" id="261450"/>
    <lineage>
        <taxon>Eukaryota</taxon>
        <taxon>Viridiplantae</taxon>
        <taxon>Streptophyta</taxon>
        <taxon>Embryophyta</taxon>
        <taxon>Tracheophyta</taxon>
        <taxon>Spermatophyta</taxon>
        <taxon>Magnoliopsida</taxon>
        <taxon>Ranunculales</taxon>
        <taxon>Ranunculaceae</taxon>
        <taxon>Coptidoideae</taxon>
        <taxon>Coptis</taxon>
    </lineage>
</organism>
<keyword evidence="2" id="KW-0238">DNA-binding</keyword>
<accession>A0A835HE42</accession>
<evidence type="ECO:0000259" key="4">
    <source>
        <dbReference type="PROSITE" id="PS50090"/>
    </source>
</evidence>
<name>A0A835HE42_9MAGN</name>